<evidence type="ECO:0000256" key="1">
    <source>
        <dbReference type="SAM" id="Phobius"/>
    </source>
</evidence>
<keyword evidence="1" id="KW-0812">Transmembrane</keyword>
<keyword evidence="3" id="KW-1185">Reference proteome</keyword>
<comment type="caution">
    <text evidence="2">The sequence shown here is derived from an EMBL/GenBank/DDBJ whole genome shotgun (WGS) entry which is preliminary data.</text>
</comment>
<reference evidence="2" key="1">
    <citation type="journal article" date="2020" name="Stud. Mycol.">
        <title>101 Dothideomycetes genomes: a test case for predicting lifestyles and emergence of pathogens.</title>
        <authorList>
            <person name="Haridas S."/>
            <person name="Albert R."/>
            <person name="Binder M."/>
            <person name="Bloem J."/>
            <person name="Labutti K."/>
            <person name="Salamov A."/>
            <person name="Andreopoulos B."/>
            <person name="Baker S."/>
            <person name="Barry K."/>
            <person name="Bills G."/>
            <person name="Bluhm B."/>
            <person name="Cannon C."/>
            <person name="Castanera R."/>
            <person name="Culley D."/>
            <person name="Daum C."/>
            <person name="Ezra D."/>
            <person name="Gonzalez J."/>
            <person name="Henrissat B."/>
            <person name="Kuo A."/>
            <person name="Liang C."/>
            <person name="Lipzen A."/>
            <person name="Lutzoni F."/>
            <person name="Magnuson J."/>
            <person name="Mondo S."/>
            <person name="Nolan M."/>
            <person name="Ohm R."/>
            <person name="Pangilinan J."/>
            <person name="Park H.-J."/>
            <person name="Ramirez L."/>
            <person name="Alfaro M."/>
            <person name="Sun H."/>
            <person name="Tritt A."/>
            <person name="Yoshinaga Y."/>
            <person name="Zwiers L.-H."/>
            <person name="Turgeon B."/>
            <person name="Goodwin S."/>
            <person name="Spatafora J."/>
            <person name="Crous P."/>
            <person name="Grigoriev I."/>
        </authorList>
    </citation>
    <scope>NUCLEOTIDE SEQUENCE</scope>
    <source>
        <strain evidence="2">CBS 130266</strain>
    </source>
</reference>
<sequence length="110" mass="12752">MYMDDIIMSFLFFSSKPADTRSWLGFFKGLTEAWNRKSPIGTNLKECEDRFHMRANECRNGFMGRRDYTLCGADGAFYVCILFTLFNIPTTIDFSPLLLQVLTIVVYLVH</sequence>
<name>A0A9P4P2F3_9PEZI</name>
<organism evidence="2 3">
    <name type="scientific">Tothia fuscella</name>
    <dbReference type="NCBI Taxonomy" id="1048955"/>
    <lineage>
        <taxon>Eukaryota</taxon>
        <taxon>Fungi</taxon>
        <taxon>Dikarya</taxon>
        <taxon>Ascomycota</taxon>
        <taxon>Pezizomycotina</taxon>
        <taxon>Dothideomycetes</taxon>
        <taxon>Pleosporomycetidae</taxon>
        <taxon>Venturiales</taxon>
        <taxon>Cylindrosympodiaceae</taxon>
        <taxon>Tothia</taxon>
    </lineage>
</organism>
<keyword evidence="1" id="KW-1133">Transmembrane helix</keyword>
<feature type="transmembrane region" description="Helical" evidence="1">
    <location>
        <begin position="68"/>
        <end position="86"/>
    </location>
</feature>
<evidence type="ECO:0000313" key="2">
    <source>
        <dbReference type="EMBL" id="KAF2436017.1"/>
    </source>
</evidence>
<gene>
    <name evidence="2" type="ORF">EJ08DRAFT_221951</name>
</gene>
<protein>
    <submittedName>
        <fullName evidence="2">Uncharacterized protein</fullName>
    </submittedName>
</protein>
<evidence type="ECO:0000313" key="3">
    <source>
        <dbReference type="Proteomes" id="UP000800235"/>
    </source>
</evidence>
<keyword evidence="1" id="KW-0472">Membrane</keyword>
<dbReference type="EMBL" id="MU007011">
    <property type="protein sequence ID" value="KAF2436017.1"/>
    <property type="molecule type" value="Genomic_DNA"/>
</dbReference>
<accession>A0A9P4P2F3</accession>
<dbReference type="AlphaFoldDB" id="A0A9P4P2F3"/>
<proteinExistence type="predicted"/>
<dbReference type="Proteomes" id="UP000800235">
    <property type="component" value="Unassembled WGS sequence"/>
</dbReference>